<keyword evidence="17" id="KW-1185">Reference proteome</keyword>
<evidence type="ECO:0000256" key="7">
    <source>
        <dbReference type="ARBA" id="ARBA00022737"/>
    </source>
</evidence>
<dbReference type="GO" id="GO:0004867">
    <property type="term" value="F:serine-type endopeptidase inhibitor activity"/>
    <property type="evidence" value="ECO:0007669"/>
    <property type="project" value="InterPro"/>
</dbReference>
<dbReference type="OMA" id="CVIFTAM"/>
<dbReference type="PROSITE" id="PS51020">
    <property type="entry name" value="SPONDIN"/>
    <property type="match status" value="1"/>
</dbReference>
<dbReference type="AlphaFoldDB" id="A0A0B2V6W4"/>
<protein>
    <recommendedName>
        <fullName evidence="2">Spondin-1</fullName>
    </recommendedName>
    <alternativeName>
        <fullName evidence="11">F-spondin</fullName>
    </alternativeName>
</protein>
<feature type="chain" id="PRO_5002076914" description="Spondin-1" evidence="12">
    <location>
        <begin position="17"/>
        <end position="856"/>
    </location>
</feature>
<evidence type="ECO:0000259" key="13">
    <source>
        <dbReference type="PROSITE" id="PS50279"/>
    </source>
</evidence>
<dbReference type="Pfam" id="PF06468">
    <property type="entry name" value="Spond_N"/>
    <property type="match status" value="2"/>
</dbReference>
<dbReference type="STRING" id="6265.A0A0B2V6W4"/>
<accession>A0A0B2V6W4</accession>
<dbReference type="Gene3D" id="2.60.40.2130">
    <property type="entry name" value="F-spondin domain"/>
    <property type="match status" value="2"/>
</dbReference>
<dbReference type="PANTHER" id="PTHR11311:SF16">
    <property type="entry name" value="SPONDIN-1"/>
    <property type="match status" value="1"/>
</dbReference>
<feature type="domain" description="Spondin" evidence="15">
    <location>
        <begin position="180"/>
        <end position="414"/>
    </location>
</feature>
<keyword evidence="4" id="KW-0272">Extracellular matrix</keyword>
<evidence type="ECO:0000256" key="10">
    <source>
        <dbReference type="ARBA" id="ARBA00023180"/>
    </source>
</evidence>
<dbReference type="Pfam" id="PF00090">
    <property type="entry name" value="TSP_1"/>
    <property type="match status" value="4"/>
</dbReference>
<dbReference type="FunFam" id="2.60.40.2130:FF:000002">
    <property type="entry name" value="Putative Spondin-1"/>
    <property type="match status" value="1"/>
</dbReference>
<dbReference type="SMART" id="SM00209">
    <property type="entry name" value="TSP1"/>
    <property type="match status" value="5"/>
</dbReference>
<name>A0A0B2V6W4_TOXCA</name>
<dbReference type="NCBIfam" id="NF038123">
    <property type="entry name" value="NF038123_dom"/>
    <property type="match status" value="1"/>
</dbReference>
<keyword evidence="8" id="KW-0130">Cell adhesion</keyword>
<dbReference type="InterPro" id="IPR051418">
    <property type="entry name" value="Spondin/Thrombospondin_T1"/>
</dbReference>
<dbReference type="PANTHER" id="PTHR11311">
    <property type="entry name" value="SPONDIN"/>
    <property type="match status" value="1"/>
</dbReference>
<dbReference type="InterPro" id="IPR044004">
    <property type="entry name" value="TSP1_spondin_dom"/>
</dbReference>
<dbReference type="OrthoDB" id="347314at2759"/>
<dbReference type="InterPro" id="IPR000884">
    <property type="entry name" value="TSP1_rpt"/>
</dbReference>
<dbReference type="InterPro" id="IPR002861">
    <property type="entry name" value="Reeler_dom"/>
</dbReference>
<dbReference type="GO" id="GO:0031012">
    <property type="term" value="C:extracellular matrix"/>
    <property type="evidence" value="ECO:0007669"/>
    <property type="project" value="TreeGrafter"/>
</dbReference>
<dbReference type="EMBL" id="JPKZ01001933">
    <property type="protein sequence ID" value="KHN79196.1"/>
    <property type="molecule type" value="Genomic_DNA"/>
</dbReference>
<keyword evidence="10" id="KW-0325">Glycoprotein</keyword>
<dbReference type="GO" id="GO:0046872">
    <property type="term" value="F:metal ion binding"/>
    <property type="evidence" value="ECO:0007669"/>
    <property type="project" value="UniProtKB-KW"/>
</dbReference>
<dbReference type="InterPro" id="IPR002223">
    <property type="entry name" value="Kunitz_BPTI"/>
</dbReference>
<evidence type="ECO:0000259" key="14">
    <source>
        <dbReference type="PROSITE" id="PS51019"/>
    </source>
</evidence>
<dbReference type="Pfam" id="PF00014">
    <property type="entry name" value="Kunitz_BPTI"/>
    <property type="match status" value="1"/>
</dbReference>
<evidence type="ECO:0000313" key="16">
    <source>
        <dbReference type="EMBL" id="KHN79196.1"/>
    </source>
</evidence>
<keyword evidence="5" id="KW-0479">Metal-binding</keyword>
<dbReference type="CDD" id="cd00109">
    <property type="entry name" value="Kunitz-type"/>
    <property type="match status" value="1"/>
</dbReference>
<gene>
    <name evidence="16" type="primary">SPON1</name>
    <name evidence="16" type="ORF">Tcan_04427</name>
</gene>
<organism evidence="16 17">
    <name type="scientific">Toxocara canis</name>
    <name type="common">Canine roundworm</name>
    <dbReference type="NCBI Taxonomy" id="6265"/>
    <lineage>
        <taxon>Eukaryota</taxon>
        <taxon>Metazoa</taxon>
        <taxon>Ecdysozoa</taxon>
        <taxon>Nematoda</taxon>
        <taxon>Chromadorea</taxon>
        <taxon>Rhabditida</taxon>
        <taxon>Spirurina</taxon>
        <taxon>Ascaridomorpha</taxon>
        <taxon>Ascaridoidea</taxon>
        <taxon>Toxocaridae</taxon>
        <taxon>Toxocara</taxon>
    </lineage>
</organism>
<feature type="signal peptide" evidence="12">
    <location>
        <begin position="1"/>
        <end position="16"/>
    </location>
</feature>
<keyword evidence="3" id="KW-0964">Secreted</keyword>
<keyword evidence="9" id="KW-1015">Disulfide bond</keyword>
<dbReference type="PROSITE" id="PS00280">
    <property type="entry name" value="BPTI_KUNITZ_1"/>
    <property type="match status" value="1"/>
</dbReference>
<dbReference type="InterPro" id="IPR009465">
    <property type="entry name" value="Spondin_N"/>
</dbReference>
<dbReference type="Gene3D" id="4.10.410.10">
    <property type="entry name" value="Pancreatic trypsin inhibitor Kunitz domain"/>
    <property type="match status" value="1"/>
</dbReference>
<feature type="domain" description="Reelin" evidence="14">
    <location>
        <begin position="4"/>
        <end position="178"/>
    </location>
</feature>
<dbReference type="Proteomes" id="UP000031036">
    <property type="component" value="Unassembled WGS sequence"/>
</dbReference>
<dbReference type="PROSITE" id="PS50279">
    <property type="entry name" value="BPTI_KUNITZ_2"/>
    <property type="match status" value="1"/>
</dbReference>
<feature type="domain" description="BPTI/Kunitz inhibitor" evidence="13">
    <location>
        <begin position="659"/>
        <end position="709"/>
    </location>
</feature>
<reference evidence="16 17" key="1">
    <citation type="submission" date="2014-11" db="EMBL/GenBank/DDBJ databases">
        <title>Genetic blueprint of the zoonotic pathogen Toxocara canis.</title>
        <authorList>
            <person name="Zhu X.-Q."/>
            <person name="Korhonen P.K."/>
            <person name="Cai H."/>
            <person name="Young N.D."/>
            <person name="Nejsum P."/>
            <person name="von Samson-Himmelstjerna G."/>
            <person name="Boag P.R."/>
            <person name="Tan P."/>
            <person name="Li Q."/>
            <person name="Min J."/>
            <person name="Yang Y."/>
            <person name="Wang X."/>
            <person name="Fang X."/>
            <person name="Hall R.S."/>
            <person name="Hofmann A."/>
            <person name="Sternberg P.W."/>
            <person name="Jex A.R."/>
            <person name="Gasser R.B."/>
        </authorList>
    </citation>
    <scope>NUCLEOTIDE SEQUENCE [LARGE SCALE GENOMIC DNA]</scope>
    <source>
        <strain evidence="16">PN_DK_2014</strain>
    </source>
</reference>
<evidence type="ECO:0000259" key="15">
    <source>
        <dbReference type="PROSITE" id="PS51020"/>
    </source>
</evidence>
<evidence type="ECO:0000256" key="9">
    <source>
        <dbReference type="ARBA" id="ARBA00023157"/>
    </source>
</evidence>
<dbReference type="SUPFAM" id="SSF82895">
    <property type="entry name" value="TSP-1 type 1 repeat"/>
    <property type="match status" value="5"/>
</dbReference>
<dbReference type="Pfam" id="PF02014">
    <property type="entry name" value="Reeler"/>
    <property type="match status" value="1"/>
</dbReference>
<dbReference type="InterPro" id="IPR038678">
    <property type="entry name" value="Spondin_N_sf"/>
</dbReference>
<dbReference type="InterPro" id="IPR036383">
    <property type="entry name" value="TSP1_rpt_sf"/>
</dbReference>
<dbReference type="Pfam" id="PF19028">
    <property type="entry name" value="TSP1_spondin"/>
    <property type="match status" value="1"/>
</dbReference>
<comment type="subcellular location">
    <subcellularLocation>
        <location evidence="1">Secreted</location>
        <location evidence="1">Extracellular space</location>
        <location evidence="1">Extracellular matrix</location>
    </subcellularLocation>
</comment>
<dbReference type="PRINTS" id="PR00759">
    <property type="entry name" value="BASICPTASE"/>
</dbReference>
<dbReference type="CDD" id="cd08544">
    <property type="entry name" value="Reeler"/>
    <property type="match status" value="1"/>
</dbReference>
<sequence length="856" mass="97146">MSRYIVCWLLIGLCCADDCKRRLYEAKGERTPGNNGFVIEISSATNTSDANPQSYMPGESYIIKLRGWHTKFTVQTFRGFGITAQFENDKPAGKFDVQGRKGEARTWPNCRKAGVSHSNLRPKTSVHVRWRAPETSEGGCAIFHATVIASKKVWYADDGPLTKRFCLAEGYKKTLPNDDDTSECCACDEAKYSLEFIGLWSKDTHPKDYPTLEHLTHFTDMLGASHSANYTMWKFGTIATDGMKEIAEWGNTFKVEHLTHFTDMLGASHSANYTMWKFGTIATDGMKEIAEWGNTFKGEQEMKEHASEIRTLMKIKGLWYPEVQGRTHSSFIVNKYHHLASLAAMFGPSPDWCVGISSVNLCLPDCTWIPERTFELLPFDAGTDNGPTYMSPNNPAEPRIPIHPITTKLDKRSPFYSEETDVIAPLARLVLRREEVIKSECKSVEEYQKVAFNATNTSEDEEYKDRRECMVTSWEPWSLCSATCGKGIRMRSRVYVFPIKAQMFHCHRQMIERQFCNAKISECENSDAFNSRCSVSSWAPWSDCSVTCGHGTRSRTRTFKEPDSSSATCPHVDLIRKDICIGDNGEDCSVTPDPLCRATSWSEWSPCSASCDEGVRVRTRLLFYAEHEQHCAHVTLQENENCQLQTCRRLLSAHSEEICQEEKQEGLCAGTFPRYWYNSKLKRCERFIYTGCKGNRNQFETEDECKRFCVEGYESPMGEVVPGHQLINEFGVDQVDDGGEPVDCVISEWTPWGNCSATCGSGKRQRSRQIEVFPRNGGRTCPEHMVQEIKCELRPCALHTCRLGLWSQWSPCTVTCGEGKQTRRRRITRPRDFLDNELDPNCSAAEKEVRPCTISC</sequence>
<dbReference type="SMART" id="SM00131">
    <property type="entry name" value="KU"/>
    <property type="match status" value="1"/>
</dbReference>
<dbReference type="PROSITE" id="PS50092">
    <property type="entry name" value="TSP1"/>
    <property type="match status" value="4"/>
</dbReference>
<dbReference type="Gene3D" id="2.20.100.10">
    <property type="entry name" value="Thrombospondin type-1 (TSP1) repeat"/>
    <property type="match status" value="5"/>
</dbReference>
<dbReference type="InterPro" id="IPR036880">
    <property type="entry name" value="Kunitz_BPTI_sf"/>
</dbReference>
<evidence type="ECO:0000256" key="12">
    <source>
        <dbReference type="SAM" id="SignalP"/>
    </source>
</evidence>
<proteinExistence type="predicted"/>
<evidence type="ECO:0000256" key="2">
    <source>
        <dbReference type="ARBA" id="ARBA00019594"/>
    </source>
</evidence>
<evidence type="ECO:0000256" key="8">
    <source>
        <dbReference type="ARBA" id="ARBA00022889"/>
    </source>
</evidence>
<keyword evidence="6 12" id="KW-0732">Signal</keyword>
<dbReference type="GO" id="GO:0007155">
    <property type="term" value="P:cell adhesion"/>
    <property type="evidence" value="ECO:0007669"/>
    <property type="project" value="UniProtKB-KW"/>
</dbReference>
<comment type="caution">
    <text evidence="16">The sequence shown here is derived from an EMBL/GenBank/DDBJ whole genome shotgun (WGS) entry which is preliminary data.</text>
</comment>
<evidence type="ECO:0000256" key="6">
    <source>
        <dbReference type="ARBA" id="ARBA00022729"/>
    </source>
</evidence>
<keyword evidence="7" id="KW-0677">Repeat</keyword>
<dbReference type="SUPFAM" id="SSF57362">
    <property type="entry name" value="BPTI-like"/>
    <property type="match status" value="1"/>
</dbReference>
<evidence type="ECO:0000313" key="17">
    <source>
        <dbReference type="Proteomes" id="UP000031036"/>
    </source>
</evidence>
<evidence type="ECO:0000256" key="11">
    <source>
        <dbReference type="ARBA" id="ARBA00030964"/>
    </source>
</evidence>
<dbReference type="PROSITE" id="PS51019">
    <property type="entry name" value="REELIN"/>
    <property type="match status" value="1"/>
</dbReference>
<evidence type="ECO:0000256" key="1">
    <source>
        <dbReference type="ARBA" id="ARBA00004498"/>
    </source>
</evidence>
<evidence type="ECO:0000256" key="3">
    <source>
        <dbReference type="ARBA" id="ARBA00022525"/>
    </source>
</evidence>
<evidence type="ECO:0000256" key="4">
    <source>
        <dbReference type="ARBA" id="ARBA00022530"/>
    </source>
</evidence>
<dbReference type="Gene3D" id="2.60.40.4060">
    <property type="entry name" value="Reeler domain"/>
    <property type="match status" value="1"/>
</dbReference>
<evidence type="ECO:0000256" key="5">
    <source>
        <dbReference type="ARBA" id="ARBA00022723"/>
    </source>
</evidence>
<dbReference type="InterPro" id="IPR042307">
    <property type="entry name" value="Reeler_sf"/>
</dbReference>
<dbReference type="InterPro" id="IPR020901">
    <property type="entry name" value="Prtase_inh_Kunz-CS"/>
</dbReference>